<dbReference type="GO" id="GO:0005576">
    <property type="term" value="C:extracellular region"/>
    <property type="evidence" value="ECO:0007669"/>
    <property type="project" value="UniProtKB-SubCell"/>
</dbReference>
<dbReference type="InterPro" id="IPR045379">
    <property type="entry name" value="Crinkler_N"/>
</dbReference>
<dbReference type="InterPro" id="IPR011009">
    <property type="entry name" value="Kinase-like_dom_sf"/>
</dbReference>
<comment type="caution">
    <text evidence="6">The sequence shown here is derived from an EMBL/GenBank/DDBJ whole genome shotgun (WGS) entry which is preliminary data.</text>
</comment>
<dbReference type="OrthoDB" id="5979581at2759"/>
<dbReference type="Gene3D" id="1.10.510.10">
    <property type="entry name" value="Transferase(Phosphotransferase) domain 1"/>
    <property type="match status" value="1"/>
</dbReference>
<dbReference type="Gene3D" id="3.30.200.20">
    <property type="entry name" value="Phosphorylase Kinase, domain 1"/>
    <property type="match status" value="1"/>
</dbReference>
<evidence type="ECO:0000256" key="1">
    <source>
        <dbReference type="ARBA" id="ARBA00004340"/>
    </source>
</evidence>
<dbReference type="GO" id="GO:0005524">
    <property type="term" value="F:ATP binding"/>
    <property type="evidence" value="ECO:0007669"/>
    <property type="project" value="UniProtKB-UniRule"/>
</dbReference>
<keyword evidence="4" id="KW-0547">Nucleotide-binding</keyword>
<evidence type="ECO:0000313" key="7">
    <source>
        <dbReference type="Proteomes" id="UP000615446"/>
    </source>
</evidence>
<evidence type="ECO:0000259" key="5">
    <source>
        <dbReference type="PROSITE" id="PS50011"/>
    </source>
</evidence>
<dbReference type="SMART" id="SM00220">
    <property type="entry name" value="S_TKc"/>
    <property type="match status" value="1"/>
</dbReference>
<dbReference type="Pfam" id="PF00069">
    <property type="entry name" value="Pkinase"/>
    <property type="match status" value="1"/>
</dbReference>
<dbReference type="Proteomes" id="UP000615446">
    <property type="component" value="Unassembled WGS sequence"/>
</dbReference>
<evidence type="ECO:0000256" key="3">
    <source>
        <dbReference type="ARBA" id="ARBA00022525"/>
    </source>
</evidence>
<dbReference type="GO" id="GO:0005634">
    <property type="term" value="C:nucleus"/>
    <property type="evidence" value="ECO:0007669"/>
    <property type="project" value="TreeGrafter"/>
</dbReference>
<dbReference type="EMBL" id="BLAL01000003">
    <property type="protein sequence ID" value="GES72578.1"/>
    <property type="molecule type" value="Genomic_DNA"/>
</dbReference>
<sequence length="608" mass="69160">MSNIALWCIVCEDRSIFKVTIGTGNDLFDLRKAILEELPNAENVKATQLTLWKTNTASNVLRDKETAIEPYLNEKLEDLANTVGNTFINVVGNNIRVIVGVPVTEQPVGGDFPNMTSLQRAIEDVRTELNLKMESGFKKVHNALKTSLYSPGFVTETDKGKEVRDKGSEICFPLKVTESTKPHAPGKFSLLPNKNSTDVSEKDIQDYFMNECGVLRNYVPIKNKLKLTVEDTRNSPVLGTRNPDFVFIPKNSHLDYLNVMAIGEVKKRTGENFSNAQIGQAISFGEKLLQLQPRRSFVLVLLTNCITIDIYRVTRVDNHQKTQFTYEYVASRPLEYNSTDDNGWKYMVTIMESSLQDLGWVEPSLKFDDNIITLTRAIGVGRTSIVYEGKHNNESVAVKMVKKADYLPCIKTEVDALKDLSKLGSPHISRILFQNEDTLVMTPVGERINNLRKKDIKDIITTLQKVHSSGIIHRDLRKFNILRNLDDLSENILIVDWGYSTNDSDSTTFAGALECMPDHILQSLINGEEIVYGPQVDLVCFVRSFYLMLHRPTLDRVLFDKDDNIKERAHILLNFWKDSKQSDVWNNIYEAIDSTSYDQLIRELERLF</sequence>
<dbReference type="SUPFAM" id="SSF56112">
    <property type="entry name" value="Protein kinase-like (PK-like)"/>
    <property type="match status" value="1"/>
</dbReference>
<feature type="domain" description="Protein kinase" evidence="5">
    <location>
        <begin position="372"/>
        <end position="608"/>
    </location>
</feature>
<protein>
    <submittedName>
        <fullName evidence="6">Kinase-like domain-containing protein</fullName>
    </submittedName>
</protein>
<dbReference type="PANTHER" id="PTHR44167:SF24">
    <property type="entry name" value="SERINE_THREONINE-PROTEIN KINASE CHK2"/>
    <property type="match status" value="1"/>
</dbReference>
<reference evidence="6" key="1">
    <citation type="submission" date="2019-10" db="EMBL/GenBank/DDBJ databases">
        <title>Conservation and host-specific expression of non-tandemly repeated heterogenous ribosome RNA gene in arbuscular mycorrhizal fungi.</title>
        <authorList>
            <person name="Maeda T."/>
            <person name="Kobayashi Y."/>
            <person name="Nakagawa T."/>
            <person name="Ezawa T."/>
            <person name="Yamaguchi K."/>
            <person name="Bino T."/>
            <person name="Nishimoto Y."/>
            <person name="Shigenobu S."/>
            <person name="Kawaguchi M."/>
        </authorList>
    </citation>
    <scope>NUCLEOTIDE SEQUENCE</scope>
    <source>
        <strain evidence="6">HR1</strain>
    </source>
</reference>
<dbReference type="GO" id="GO:0044773">
    <property type="term" value="P:mitotic DNA damage checkpoint signaling"/>
    <property type="evidence" value="ECO:0007669"/>
    <property type="project" value="TreeGrafter"/>
</dbReference>
<organism evidence="6 7">
    <name type="scientific">Rhizophagus clarus</name>
    <dbReference type="NCBI Taxonomy" id="94130"/>
    <lineage>
        <taxon>Eukaryota</taxon>
        <taxon>Fungi</taxon>
        <taxon>Fungi incertae sedis</taxon>
        <taxon>Mucoromycota</taxon>
        <taxon>Glomeromycotina</taxon>
        <taxon>Glomeromycetes</taxon>
        <taxon>Glomerales</taxon>
        <taxon>Glomeraceae</taxon>
        <taxon>Rhizophagus</taxon>
    </lineage>
</organism>
<dbReference type="PROSITE" id="PS00107">
    <property type="entry name" value="PROTEIN_KINASE_ATP"/>
    <property type="match status" value="1"/>
</dbReference>
<proteinExistence type="predicted"/>
<dbReference type="PANTHER" id="PTHR44167">
    <property type="entry name" value="OVARIAN-SPECIFIC SERINE/THREONINE-PROTEIN KINASE LOK-RELATED"/>
    <property type="match status" value="1"/>
</dbReference>
<dbReference type="GO" id="GO:0004674">
    <property type="term" value="F:protein serine/threonine kinase activity"/>
    <property type="evidence" value="ECO:0007669"/>
    <property type="project" value="TreeGrafter"/>
</dbReference>
<name>A0A8H3KMX2_9GLOM</name>
<evidence type="ECO:0000256" key="4">
    <source>
        <dbReference type="PROSITE-ProRule" id="PRU10141"/>
    </source>
</evidence>
<dbReference type="InterPro" id="IPR049229">
    <property type="entry name" value="DUF6826"/>
</dbReference>
<dbReference type="InterPro" id="IPR000719">
    <property type="entry name" value="Prot_kinase_dom"/>
</dbReference>
<accession>A0A8H3KMX2</accession>
<gene>
    <name evidence="6" type="ORF">RCL2_000013800</name>
</gene>
<dbReference type="Pfam" id="PF20713">
    <property type="entry name" value="DUF6826"/>
    <property type="match status" value="1"/>
</dbReference>
<keyword evidence="4" id="KW-0067">ATP-binding</keyword>
<dbReference type="PROSITE" id="PS50011">
    <property type="entry name" value="PROTEIN_KINASE_DOM"/>
    <property type="match status" value="1"/>
</dbReference>
<dbReference type="Pfam" id="PF20147">
    <property type="entry name" value="Crinkler"/>
    <property type="match status" value="1"/>
</dbReference>
<feature type="binding site" evidence="4">
    <location>
        <position position="403"/>
    </location>
    <ligand>
        <name>ATP</name>
        <dbReference type="ChEBI" id="CHEBI:30616"/>
    </ligand>
</feature>
<evidence type="ECO:0000256" key="2">
    <source>
        <dbReference type="ARBA" id="ARBA00004613"/>
    </source>
</evidence>
<evidence type="ECO:0000313" key="6">
    <source>
        <dbReference type="EMBL" id="GES72578.1"/>
    </source>
</evidence>
<dbReference type="GO" id="GO:0043657">
    <property type="term" value="C:host cell"/>
    <property type="evidence" value="ECO:0007669"/>
    <property type="project" value="UniProtKB-SubCell"/>
</dbReference>
<keyword evidence="6" id="KW-0418">Kinase</keyword>
<keyword evidence="3" id="KW-0964">Secreted</keyword>
<dbReference type="AlphaFoldDB" id="A0A8H3KMX2"/>
<comment type="subcellular location">
    <subcellularLocation>
        <location evidence="1">Host cell</location>
    </subcellularLocation>
    <subcellularLocation>
        <location evidence="2">Secreted</location>
    </subcellularLocation>
</comment>
<keyword evidence="6" id="KW-0808">Transferase</keyword>
<dbReference type="InterPro" id="IPR017441">
    <property type="entry name" value="Protein_kinase_ATP_BS"/>
</dbReference>